<dbReference type="Gene3D" id="2.40.70.10">
    <property type="entry name" value="Acid Proteases"/>
    <property type="match status" value="1"/>
</dbReference>
<dbReference type="GO" id="GO:0006508">
    <property type="term" value="P:proteolysis"/>
    <property type="evidence" value="ECO:0007669"/>
    <property type="project" value="InterPro"/>
</dbReference>
<feature type="compositionally biased region" description="Basic and acidic residues" evidence="2">
    <location>
        <begin position="26"/>
        <end position="47"/>
    </location>
</feature>
<dbReference type="Gene3D" id="3.10.10.10">
    <property type="entry name" value="HIV Type 1 Reverse Transcriptase, subunit A, domain 1"/>
    <property type="match status" value="1"/>
</dbReference>
<feature type="compositionally biased region" description="Basic and acidic residues" evidence="2">
    <location>
        <begin position="119"/>
        <end position="136"/>
    </location>
</feature>
<dbReference type="PROSITE" id="PS50175">
    <property type="entry name" value="ASP_PROT_RETROV"/>
    <property type="match status" value="1"/>
</dbReference>
<dbReference type="Pfam" id="PF13650">
    <property type="entry name" value="Asp_protease_2"/>
    <property type="match status" value="1"/>
</dbReference>
<dbReference type="GO" id="GO:0004190">
    <property type="term" value="F:aspartic-type endopeptidase activity"/>
    <property type="evidence" value="ECO:0007669"/>
    <property type="project" value="InterPro"/>
</dbReference>
<feature type="region of interest" description="Disordered" evidence="2">
    <location>
        <begin position="119"/>
        <end position="159"/>
    </location>
</feature>
<dbReference type="Gene3D" id="3.30.70.270">
    <property type="match status" value="1"/>
</dbReference>
<dbReference type="InterPro" id="IPR021109">
    <property type="entry name" value="Peptidase_aspartic_dom_sf"/>
</dbReference>
<dbReference type="OrthoDB" id="125656at2759"/>
<dbReference type="CDD" id="cd00303">
    <property type="entry name" value="retropepsin_like"/>
    <property type="match status" value="1"/>
</dbReference>
<evidence type="ECO:0000256" key="1">
    <source>
        <dbReference type="ARBA" id="ARBA00022801"/>
    </source>
</evidence>
<keyword evidence="1" id="KW-0378">Hydrolase</keyword>
<evidence type="ECO:0000313" key="4">
    <source>
        <dbReference type="EMBL" id="GMF43564.1"/>
    </source>
</evidence>
<proteinExistence type="predicted"/>
<dbReference type="EMBL" id="BSXT01001560">
    <property type="protein sequence ID" value="GMF43564.1"/>
    <property type="molecule type" value="Genomic_DNA"/>
</dbReference>
<dbReference type="InterPro" id="IPR001995">
    <property type="entry name" value="Peptidase_A2_cat"/>
</dbReference>
<dbReference type="InterPro" id="IPR051320">
    <property type="entry name" value="Viral_Replic_Matur_Polypro"/>
</dbReference>
<dbReference type="SUPFAM" id="SSF50630">
    <property type="entry name" value="Acid proteases"/>
    <property type="match status" value="1"/>
</dbReference>
<comment type="caution">
    <text evidence="4">The sequence shown here is derived from an EMBL/GenBank/DDBJ whole genome shotgun (WGS) entry which is preliminary data.</text>
</comment>
<gene>
    <name evidence="4" type="ORF">Pfra01_001477300</name>
</gene>
<dbReference type="InterPro" id="IPR043502">
    <property type="entry name" value="DNA/RNA_pol_sf"/>
</dbReference>
<dbReference type="SUPFAM" id="SSF56672">
    <property type="entry name" value="DNA/RNA polymerases"/>
    <property type="match status" value="1"/>
</dbReference>
<accession>A0A9W6XP06</accession>
<protein>
    <submittedName>
        <fullName evidence="4">Unnamed protein product</fullName>
    </submittedName>
</protein>
<feature type="region of interest" description="Disordered" evidence="2">
    <location>
        <begin position="26"/>
        <end position="76"/>
    </location>
</feature>
<evidence type="ECO:0000256" key="2">
    <source>
        <dbReference type="SAM" id="MobiDB-lite"/>
    </source>
</evidence>
<dbReference type="Proteomes" id="UP001165121">
    <property type="component" value="Unassembled WGS sequence"/>
</dbReference>
<sequence length="615" mass="69590">MDDSRHTPRISLAEASLSEMMAELQVRESKYGRSECSKSRDMRRSLEDSSSEDVEDRLTDGDRSGSDYADPYHSDEHDRHVAAANDAERRAEAVGTLPTVDADCVYGFVGESKWMKTQRREEVKEVKTTEIEKERNGSFGGGESDERKTDEWNSDGSEGLVSSVTQKTWYDYRPENVIKLLSGERLRWWSAQQFDKRVRMRALVQGAVNDARTRILLDTGANVSVISERFAKQLRLREVRDHGRCMEIQGFTKGTMTTTKRALAKVTLEWNQVYQYKLWVMDHGAGVDVVLGTDFMIPAGVRLDLFHATARLPDEVEIPLIKTQRMADTREEGPHVPDGPTEVLTIPGHESRDYRPMRQPPTNETHELWARRTKELIPKLEGAYLAAATVSEDWGDRDAPNAAEHPGNAIEFEDYARELAFLPDHTEAVSTTLDYTGPHVRHPSLSVEQQDRVVKVLKSHDRIMISSGNALPPPSYGVVCDIDVQEHPPIKPKARRIPLRHLKQLYELLKGLLKAGLIAFSYSPWASPIVIVLKKNGVDIRLCIDYKMVNSVTAILGYAMPLVDDLLTDMENYLWYCSLDAASGFWAVMMTHRARKISALFVHWATSSGFECRLD</sequence>
<keyword evidence="5" id="KW-1185">Reference proteome</keyword>
<dbReference type="AlphaFoldDB" id="A0A9W6XP06"/>
<evidence type="ECO:0000259" key="3">
    <source>
        <dbReference type="PROSITE" id="PS50175"/>
    </source>
</evidence>
<feature type="compositionally biased region" description="Basic and acidic residues" evidence="2">
    <location>
        <begin position="56"/>
        <end position="76"/>
    </location>
</feature>
<name>A0A9W6XP06_9STRA</name>
<dbReference type="InterPro" id="IPR043128">
    <property type="entry name" value="Rev_trsase/Diguanyl_cyclase"/>
</dbReference>
<reference evidence="4" key="1">
    <citation type="submission" date="2023-04" db="EMBL/GenBank/DDBJ databases">
        <title>Phytophthora fragariaefolia NBRC 109709.</title>
        <authorList>
            <person name="Ichikawa N."/>
            <person name="Sato H."/>
            <person name="Tonouchi N."/>
        </authorList>
    </citation>
    <scope>NUCLEOTIDE SEQUENCE</scope>
    <source>
        <strain evidence="4">NBRC 109709</strain>
    </source>
</reference>
<evidence type="ECO:0000313" key="5">
    <source>
        <dbReference type="Proteomes" id="UP001165121"/>
    </source>
</evidence>
<organism evidence="4 5">
    <name type="scientific">Phytophthora fragariaefolia</name>
    <dbReference type="NCBI Taxonomy" id="1490495"/>
    <lineage>
        <taxon>Eukaryota</taxon>
        <taxon>Sar</taxon>
        <taxon>Stramenopiles</taxon>
        <taxon>Oomycota</taxon>
        <taxon>Peronosporomycetes</taxon>
        <taxon>Peronosporales</taxon>
        <taxon>Peronosporaceae</taxon>
        <taxon>Phytophthora</taxon>
    </lineage>
</organism>
<dbReference type="PANTHER" id="PTHR33064">
    <property type="entry name" value="POL PROTEIN"/>
    <property type="match status" value="1"/>
</dbReference>
<feature type="domain" description="Peptidase A2" evidence="3">
    <location>
        <begin position="213"/>
        <end position="228"/>
    </location>
</feature>
<dbReference type="PANTHER" id="PTHR33064:SF37">
    <property type="entry name" value="RIBONUCLEASE H"/>
    <property type="match status" value="1"/>
</dbReference>
<feature type="region of interest" description="Disordered" evidence="2">
    <location>
        <begin position="330"/>
        <end position="365"/>
    </location>
</feature>